<comment type="caution">
    <text evidence="6">The sequence shown here is derived from an EMBL/GenBank/DDBJ whole genome shotgun (WGS) entry which is preliminary data.</text>
</comment>
<dbReference type="InterPro" id="IPR029787">
    <property type="entry name" value="Nucleotide_cyclase"/>
</dbReference>
<dbReference type="Pfam" id="PF13426">
    <property type="entry name" value="PAS_9"/>
    <property type="match status" value="1"/>
</dbReference>
<gene>
    <name evidence="6" type="ORF">WOB96_09795</name>
</gene>
<feature type="domain" description="Response regulatory" evidence="2">
    <location>
        <begin position="6"/>
        <end position="122"/>
    </location>
</feature>
<feature type="domain" description="GGDEF" evidence="5">
    <location>
        <begin position="299"/>
        <end position="432"/>
    </location>
</feature>
<dbReference type="SMART" id="SM00448">
    <property type="entry name" value="REC"/>
    <property type="match status" value="1"/>
</dbReference>
<dbReference type="InterPro" id="IPR052155">
    <property type="entry name" value="Biofilm_reg_signaling"/>
</dbReference>
<dbReference type="InterPro" id="IPR043128">
    <property type="entry name" value="Rev_trsase/Diguanyl_cyclase"/>
</dbReference>
<dbReference type="CDD" id="cd01948">
    <property type="entry name" value="EAL"/>
    <property type="match status" value="1"/>
</dbReference>
<dbReference type="InterPro" id="IPR001633">
    <property type="entry name" value="EAL_dom"/>
</dbReference>
<dbReference type="PROSITE" id="PS50887">
    <property type="entry name" value="GGDEF"/>
    <property type="match status" value="1"/>
</dbReference>
<dbReference type="InterPro" id="IPR035965">
    <property type="entry name" value="PAS-like_dom_sf"/>
</dbReference>
<dbReference type="Pfam" id="PF00990">
    <property type="entry name" value="GGDEF"/>
    <property type="match status" value="1"/>
</dbReference>
<evidence type="ECO:0000259" key="3">
    <source>
        <dbReference type="PROSITE" id="PS50112"/>
    </source>
</evidence>
<dbReference type="SUPFAM" id="SSF141868">
    <property type="entry name" value="EAL domain-like"/>
    <property type="match status" value="1"/>
</dbReference>
<dbReference type="InterPro" id="IPR011006">
    <property type="entry name" value="CheY-like_superfamily"/>
</dbReference>
<dbReference type="EMBL" id="JBBPCO010000009">
    <property type="protein sequence ID" value="MEK8090058.1"/>
    <property type="molecule type" value="Genomic_DNA"/>
</dbReference>
<evidence type="ECO:0000259" key="5">
    <source>
        <dbReference type="PROSITE" id="PS50887"/>
    </source>
</evidence>
<dbReference type="SMART" id="SM00267">
    <property type="entry name" value="GGDEF"/>
    <property type="match status" value="1"/>
</dbReference>
<name>A0ABU9DC31_9PROT</name>
<dbReference type="InterPro" id="IPR000014">
    <property type="entry name" value="PAS"/>
</dbReference>
<dbReference type="CDD" id="cd01949">
    <property type="entry name" value="GGDEF"/>
    <property type="match status" value="1"/>
</dbReference>
<organism evidence="6 7">
    <name type="scientific">Thermithiobacillus plumbiphilus</name>
    <dbReference type="NCBI Taxonomy" id="1729899"/>
    <lineage>
        <taxon>Bacteria</taxon>
        <taxon>Pseudomonadati</taxon>
        <taxon>Pseudomonadota</taxon>
        <taxon>Acidithiobacillia</taxon>
        <taxon>Acidithiobacillales</taxon>
        <taxon>Thermithiobacillaceae</taxon>
        <taxon>Thermithiobacillus</taxon>
    </lineage>
</organism>
<dbReference type="Gene3D" id="3.30.450.20">
    <property type="entry name" value="PAS domain"/>
    <property type="match status" value="1"/>
</dbReference>
<dbReference type="SUPFAM" id="SSF55785">
    <property type="entry name" value="PYP-like sensor domain (PAS domain)"/>
    <property type="match status" value="1"/>
</dbReference>
<dbReference type="PROSITE" id="PS50110">
    <property type="entry name" value="RESPONSE_REGULATORY"/>
    <property type="match status" value="1"/>
</dbReference>
<dbReference type="CDD" id="cd00130">
    <property type="entry name" value="PAS"/>
    <property type="match status" value="1"/>
</dbReference>
<dbReference type="Pfam" id="PF00563">
    <property type="entry name" value="EAL"/>
    <property type="match status" value="1"/>
</dbReference>
<proteinExistence type="predicted"/>
<keyword evidence="7" id="KW-1185">Reference proteome</keyword>
<dbReference type="CDD" id="cd00156">
    <property type="entry name" value="REC"/>
    <property type="match status" value="1"/>
</dbReference>
<evidence type="ECO:0000259" key="2">
    <source>
        <dbReference type="PROSITE" id="PS50110"/>
    </source>
</evidence>
<dbReference type="InterPro" id="IPR001789">
    <property type="entry name" value="Sig_transdc_resp-reg_receiver"/>
</dbReference>
<evidence type="ECO:0000259" key="4">
    <source>
        <dbReference type="PROSITE" id="PS50883"/>
    </source>
</evidence>
<dbReference type="RefSeq" id="WP_341371115.1">
    <property type="nucleotide sequence ID" value="NZ_JBBPCO010000009.1"/>
</dbReference>
<accession>A0ABU9DC31</accession>
<protein>
    <submittedName>
        <fullName evidence="6">EAL domain-containing protein</fullName>
    </submittedName>
</protein>
<dbReference type="Gene3D" id="3.30.70.270">
    <property type="match status" value="1"/>
</dbReference>
<dbReference type="SUPFAM" id="SSF55073">
    <property type="entry name" value="Nucleotide cyclase"/>
    <property type="match status" value="1"/>
</dbReference>
<dbReference type="PANTHER" id="PTHR44757:SF2">
    <property type="entry name" value="BIOFILM ARCHITECTURE MAINTENANCE PROTEIN MBAA"/>
    <property type="match status" value="1"/>
</dbReference>
<dbReference type="PROSITE" id="PS50883">
    <property type="entry name" value="EAL"/>
    <property type="match status" value="1"/>
</dbReference>
<keyword evidence="1" id="KW-0597">Phosphoprotein</keyword>
<dbReference type="SUPFAM" id="SSF52172">
    <property type="entry name" value="CheY-like"/>
    <property type="match status" value="1"/>
</dbReference>
<dbReference type="Gene3D" id="3.20.20.450">
    <property type="entry name" value="EAL domain"/>
    <property type="match status" value="1"/>
</dbReference>
<sequence>MTNPLRVLIVEDSEDDAALILRELRRGGYDLSAERVDTSEEMEAALQNPEWDVVITDFNLPRFSALAALDLIKKHQLDLPFIIVSGIIGEDIAVAAMKAGAHDYLKKDNLARLVPAIERELRECAERRARRHAELALREREEKYRKLFNNIYDAIFLNALTEDGRMGPFLEVNDVACERLGYSREELLRLHPQDIIQEDTERKINNITKAIIKHGHLTFEMTLTGKSGDVYPVEVSAHVFPLGDSHVVLSIARDIRERKRAEEIIWHQAYHDALTGLPNRLLFRDRLEQALAYARRHEKVLAVMFLDLDRFKTINDTLGHSVGDQLLQGVARRLTHCVREEDTVARMGGDEFTLLLPEVEQVDDVARIAQKLIDALKPPFYIEGYELYSSTSIGIAFYPNDGEEPETILKNADTAMYRAKDHGRNNYQLYAAEMSSLSFERLALGNMLRKALDHEELLVHYQPQLDLRTGRIFGMEALVRWQHPDLGLISPLQFISLAEETGLISPLGEWVMRTACAQTKAWQAAGLAPLRVAVNLSARQFKHVGLIDTVAQVLDDTGLEPQYLELELTESIVAENAEATIATLRDLKAMGIKLSIDDFGTGYSSLSYLKRFPLDLLKIDQSFVHHMTSDSDDAAIVTAVINMAHSLKLKVIAEGVQTEEQLSLLRRQDCDQVQGNLFSKPIAAEEFGQLLLQQATNERWQHLLRTGSTFT</sequence>
<evidence type="ECO:0000256" key="1">
    <source>
        <dbReference type="PROSITE-ProRule" id="PRU00169"/>
    </source>
</evidence>
<evidence type="ECO:0000313" key="7">
    <source>
        <dbReference type="Proteomes" id="UP001446205"/>
    </source>
</evidence>
<feature type="modified residue" description="4-aspartylphosphate" evidence="1">
    <location>
        <position position="57"/>
    </location>
</feature>
<dbReference type="SMART" id="SM00052">
    <property type="entry name" value="EAL"/>
    <property type="match status" value="1"/>
</dbReference>
<dbReference type="Pfam" id="PF00072">
    <property type="entry name" value="Response_reg"/>
    <property type="match status" value="1"/>
</dbReference>
<dbReference type="Gene3D" id="3.40.50.2300">
    <property type="match status" value="1"/>
</dbReference>
<dbReference type="PANTHER" id="PTHR44757">
    <property type="entry name" value="DIGUANYLATE CYCLASE DGCP"/>
    <property type="match status" value="1"/>
</dbReference>
<reference evidence="6 7" key="1">
    <citation type="submission" date="2024-04" db="EMBL/GenBank/DDBJ databases">
        <authorList>
            <person name="Abashina T."/>
            <person name="Shaikin A."/>
        </authorList>
    </citation>
    <scope>NUCLEOTIDE SEQUENCE [LARGE SCALE GENOMIC DNA]</scope>
    <source>
        <strain evidence="6 7">AAFK</strain>
    </source>
</reference>
<dbReference type="InterPro" id="IPR000160">
    <property type="entry name" value="GGDEF_dom"/>
</dbReference>
<dbReference type="PROSITE" id="PS50112">
    <property type="entry name" value="PAS"/>
    <property type="match status" value="1"/>
</dbReference>
<evidence type="ECO:0000313" key="6">
    <source>
        <dbReference type="EMBL" id="MEK8090058.1"/>
    </source>
</evidence>
<feature type="domain" description="PAS" evidence="3">
    <location>
        <begin position="140"/>
        <end position="215"/>
    </location>
</feature>
<feature type="domain" description="EAL" evidence="4">
    <location>
        <begin position="441"/>
        <end position="695"/>
    </location>
</feature>
<dbReference type="InterPro" id="IPR035919">
    <property type="entry name" value="EAL_sf"/>
</dbReference>
<dbReference type="Proteomes" id="UP001446205">
    <property type="component" value="Unassembled WGS sequence"/>
</dbReference>